<protein>
    <submittedName>
        <fullName evidence="2">Uncharacterized protein</fullName>
    </submittedName>
</protein>
<feature type="compositionally biased region" description="Polar residues" evidence="1">
    <location>
        <begin position="471"/>
        <end position="483"/>
    </location>
</feature>
<keyword evidence="3" id="KW-1185">Reference proteome</keyword>
<feature type="region of interest" description="Disordered" evidence="1">
    <location>
        <begin position="1"/>
        <end position="66"/>
    </location>
</feature>
<feature type="compositionally biased region" description="Polar residues" evidence="1">
    <location>
        <begin position="430"/>
        <end position="440"/>
    </location>
</feature>
<name>A0ABR3A9M2_9AGAR</name>
<organism evidence="2 3">
    <name type="scientific">Marasmius tenuissimus</name>
    <dbReference type="NCBI Taxonomy" id="585030"/>
    <lineage>
        <taxon>Eukaryota</taxon>
        <taxon>Fungi</taxon>
        <taxon>Dikarya</taxon>
        <taxon>Basidiomycota</taxon>
        <taxon>Agaricomycotina</taxon>
        <taxon>Agaricomycetes</taxon>
        <taxon>Agaricomycetidae</taxon>
        <taxon>Agaricales</taxon>
        <taxon>Marasmiineae</taxon>
        <taxon>Marasmiaceae</taxon>
        <taxon>Marasmius</taxon>
    </lineage>
</organism>
<proteinExistence type="predicted"/>
<evidence type="ECO:0000256" key="1">
    <source>
        <dbReference type="SAM" id="MobiDB-lite"/>
    </source>
</evidence>
<dbReference type="Proteomes" id="UP001437256">
    <property type="component" value="Unassembled WGS sequence"/>
</dbReference>
<sequence>MSDDDIFSALKSPAPGHYPQLSPPASRLIRESRNSIGIKSDFSPSAFEDAPSNGTDATIDQPADDSDDVIVDCDEFTLPESSNEDLPLAAADDRAGMSVAPEAGSSSLVTPYVGQKALGAFDPTPYKKALGRDYSRATIFDKTSIMHLYGGLGVLSLLGGVLHMCHVLPVATSNKLLDQLARGIGEKLININSSLNFWILTPTFHYAVDTGLIKFVPTEALMVAIECYLNDLYELRRRFADGEVTLEEYNKLATDDLQRRKIFPPANYSYKAVGVLCQSGFLIPRHEVDDDAQDFDMPVEDVHNEGTDYEIKIKRFPLPLRRRVKPQDPSNPDQTPVFIPKVARVLRKFRAIDPTVYDEEEVFWLWQDPFFVLMNAGEFIRALRDRWTTDNPHEEFLLDSYIASEEHRKLLERALTLYEAILGAPAPPGSTGNPHESPSRPSRMKTRSKTAPSRAAGKSRASTKKTRDTRATGSQHNAGTKRNASAMDGNESRTEGTRRSRRLKLEEPEPDMDGRTQL</sequence>
<accession>A0ABR3A9M2</accession>
<feature type="compositionally biased region" description="Basic and acidic residues" evidence="1">
    <location>
        <begin position="490"/>
        <end position="507"/>
    </location>
</feature>
<reference evidence="2 3" key="1">
    <citation type="submission" date="2024-05" db="EMBL/GenBank/DDBJ databases">
        <title>A draft genome resource for the thread blight pathogen Marasmius tenuissimus strain MS-2.</title>
        <authorList>
            <person name="Yulfo-Soto G.E."/>
            <person name="Baruah I.K."/>
            <person name="Amoako-Attah I."/>
            <person name="Bukari Y."/>
            <person name="Meinhardt L.W."/>
            <person name="Bailey B.A."/>
            <person name="Cohen S.P."/>
        </authorList>
    </citation>
    <scope>NUCLEOTIDE SEQUENCE [LARGE SCALE GENOMIC DNA]</scope>
    <source>
        <strain evidence="2 3">MS-2</strain>
    </source>
</reference>
<evidence type="ECO:0000313" key="3">
    <source>
        <dbReference type="Proteomes" id="UP001437256"/>
    </source>
</evidence>
<comment type="caution">
    <text evidence="2">The sequence shown here is derived from an EMBL/GenBank/DDBJ whole genome shotgun (WGS) entry which is preliminary data.</text>
</comment>
<dbReference type="EMBL" id="JBBXMP010000009">
    <property type="protein sequence ID" value="KAL0070066.1"/>
    <property type="molecule type" value="Genomic_DNA"/>
</dbReference>
<evidence type="ECO:0000313" key="2">
    <source>
        <dbReference type="EMBL" id="KAL0070066.1"/>
    </source>
</evidence>
<feature type="region of interest" description="Disordered" evidence="1">
    <location>
        <begin position="424"/>
        <end position="518"/>
    </location>
</feature>
<gene>
    <name evidence="2" type="ORF">AAF712_002963</name>
</gene>